<dbReference type="RefSeq" id="WP_071554971.1">
    <property type="nucleotide sequence ID" value="NZ_CP017886.1"/>
</dbReference>
<evidence type="ECO:0000313" key="2">
    <source>
        <dbReference type="EMBL" id="APC18627.1"/>
    </source>
</evidence>
<reference evidence="3" key="1">
    <citation type="submission" date="2016-10" db="EMBL/GenBank/DDBJ databases">
        <title>Pseudomonas frederiksbergensis ERGS4:02 complete genome.</title>
        <authorList>
            <person name="Kumar R."/>
            <person name="Acharya V."/>
            <person name="Singh D."/>
        </authorList>
    </citation>
    <scope>NUCLEOTIDE SEQUENCE [LARGE SCALE GENOMIC DNA]</scope>
    <source>
        <strain evidence="3">ERGS4:02</strain>
    </source>
</reference>
<evidence type="ECO:0000313" key="3">
    <source>
        <dbReference type="Proteomes" id="UP000182567"/>
    </source>
</evidence>
<gene>
    <name evidence="2" type="ORF">BLL42_24015</name>
</gene>
<accession>A0A1J0ERP8</accession>
<name>A0A1J0ERP8_9PSED</name>
<sequence length="71" mass="7957">MMGRQPADQTPLFYAFNLDDYVPATHLLRGIDQFLDLSELQEHQVPHYSHTGRSSINSALSIRMLIVGATA</sequence>
<dbReference type="GeneID" id="46911352"/>
<proteinExistence type="predicted"/>
<protein>
    <recommendedName>
        <fullName evidence="1">Transposase InsH N-terminal domain-containing protein</fullName>
    </recommendedName>
</protein>
<dbReference type="OrthoDB" id="9182628at2"/>
<evidence type="ECO:0000259" key="1">
    <source>
        <dbReference type="Pfam" id="PF05598"/>
    </source>
</evidence>
<feature type="domain" description="Transposase InsH N-terminal" evidence="1">
    <location>
        <begin position="17"/>
        <end position="69"/>
    </location>
</feature>
<dbReference type="InterPro" id="IPR008490">
    <property type="entry name" value="Transposase_InsH_N"/>
</dbReference>
<dbReference type="AlphaFoldDB" id="A0A1J0ERP8"/>
<dbReference type="EMBL" id="CP017886">
    <property type="protein sequence ID" value="APC18627.1"/>
    <property type="molecule type" value="Genomic_DNA"/>
</dbReference>
<dbReference type="Proteomes" id="UP000182567">
    <property type="component" value="Chromosome"/>
</dbReference>
<dbReference type="Pfam" id="PF05598">
    <property type="entry name" value="DUF772"/>
    <property type="match status" value="1"/>
</dbReference>
<organism evidence="2 3">
    <name type="scientific">Pseudomonas frederiksbergensis</name>
    <dbReference type="NCBI Taxonomy" id="104087"/>
    <lineage>
        <taxon>Bacteria</taxon>
        <taxon>Pseudomonadati</taxon>
        <taxon>Pseudomonadota</taxon>
        <taxon>Gammaproteobacteria</taxon>
        <taxon>Pseudomonadales</taxon>
        <taxon>Pseudomonadaceae</taxon>
        <taxon>Pseudomonas</taxon>
    </lineage>
</organism>